<dbReference type="EMBL" id="CP062983">
    <property type="protein sequence ID" value="QPC84240.1"/>
    <property type="molecule type" value="Genomic_DNA"/>
</dbReference>
<dbReference type="InterPro" id="IPR014036">
    <property type="entry name" value="DeoR-like_C"/>
</dbReference>
<evidence type="ECO:0000256" key="1">
    <source>
        <dbReference type="ARBA" id="ARBA00023015"/>
    </source>
</evidence>
<accession>A0A7S8IF13</accession>
<dbReference type="Gene3D" id="3.40.50.1360">
    <property type="match status" value="1"/>
</dbReference>
<dbReference type="SMART" id="SM00420">
    <property type="entry name" value="HTH_DEOR"/>
    <property type="match status" value="1"/>
</dbReference>
<dbReference type="PANTHER" id="PTHR30363">
    <property type="entry name" value="HTH-TYPE TRANSCRIPTIONAL REGULATOR SRLR-RELATED"/>
    <property type="match status" value="1"/>
</dbReference>
<dbReference type="PROSITE" id="PS51000">
    <property type="entry name" value="HTH_DEOR_2"/>
    <property type="match status" value="1"/>
</dbReference>
<dbReference type="SMART" id="SM01134">
    <property type="entry name" value="DeoRC"/>
    <property type="match status" value="1"/>
</dbReference>
<dbReference type="SUPFAM" id="SSF46785">
    <property type="entry name" value="Winged helix' DNA-binding domain"/>
    <property type="match status" value="1"/>
</dbReference>
<dbReference type="InterPro" id="IPR018356">
    <property type="entry name" value="Tscrpt_reg_HTH_DeoR_CS"/>
</dbReference>
<dbReference type="KEGG" id="pmet:G4Y79_07665"/>
<keyword evidence="6" id="KW-1185">Reference proteome</keyword>
<organism evidence="5 6">
    <name type="scientific">Phototrophicus methaneseepsis</name>
    <dbReference type="NCBI Taxonomy" id="2710758"/>
    <lineage>
        <taxon>Bacteria</taxon>
        <taxon>Bacillati</taxon>
        <taxon>Chloroflexota</taxon>
        <taxon>Candidatus Thermofontia</taxon>
        <taxon>Phototrophicales</taxon>
        <taxon>Phototrophicaceae</taxon>
        <taxon>Phototrophicus</taxon>
    </lineage>
</organism>
<sequence>MSDSLFLEERRRLILEQLRDRGRVFVNDLSRQMNVSAVTIRQDLRALEADGLLARTHGGAVQPARLGAEQPELSFDIRRTQNQEEKDALGRAAAQMVEPGYAIALDASTTVCSIVPYLAHLDSLTIVTNNLLVAEMVLPYPRIRVLMPGGRMRRDSFSLVGLPQSLPDINLNIGFMSAWGITPQNGLTEVSEDEMTMKQALLARSLRKVVLVDSSKWGQVAPYTYARASDVDIILTTGRTPAVARHALHEGHIQVVPVA</sequence>
<dbReference type="InterPro" id="IPR050313">
    <property type="entry name" value="Carb_Metab_HTH_regulators"/>
</dbReference>
<dbReference type="PROSITE" id="PS00894">
    <property type="entry name" value="HTH_DEOR_1"/>
    <property type="match status" value="1"/>
</dbReference>
<dbReference type="GO" id="GO:0003677">
    <property type="term" value="F:DNA binding"/>
    <property type="evidence" value="ECO:0007669"/>
    <property type="project" value="UniProtKB-KW"/>
</dbReference>
<dbReference type="InterPro" id="IPR036390">
    <property type="entry name" value="WH_DNA-bd_sf"/>
</dbReference>
<dbReference type="InterPro" id="IPR037171">
    <property type="entry name" value="NagB/RpiA_transferase-like"/>
</dbReference>
<dbReference type="SUPFAM" id="SSF100950">
    <property type="entry name" value="NagB/RpiA/CoA transferase-like"/>
    <property type="match status" value="1"/>
</dbReference>
<dbReference type="Pfam" id="PF00455">
    <property type="entry name" value="DeoRC"/>
    <property type="match status" value="1"/>
</dbReference>
<evidence type="ECO:0000313" key="6">
    <source>
        <dbReference type="Proteomes" id="UP000594468"/>
    </source>
</evidence>
<keyword evidence="2" id="KW-0238">DNA-binding</keyword>
<evidence type="ECO:0000256" key="2">
    <source>
        <dbReference type="ARBA" id="ARBA00023125"/>
    </source>
</evidence>
<dbReference type="InterPro" id="IPR001034">
    <property type="entry name" value="DeoR_HTH"/>
</dbReference>
<dbReference type="Proteomes" id="UP000594468">
    <property type="component" value="Chromosome"/>
</dbReference>
<dbReference type="RefSeq" id="WP_195172303.1">
    <property type="nucleotide sequence ID" value="NZ_CP062983.1"/>
</dbReference>
<dbReference type="CDD" id="cd00090">
    <property type="entry name" value="HTH_ARSR"/>
    <property type="match status" value="1"/>
</dbReference>
<keyword evidence="1" id="KW-0805">Transcription regulation</keyword>
<dbReference type="GO" id="GO:0003700">
    <property type="term" value="F:DNA-binding transcription factor activity"/>
    <property type="evidence" value="ECO:0007669"/>
    <property type="project" value="InterPro"/>
</dbReference>
<name>A0A7S8IF13_9CHLR</name>
<feature type="domain" description="HTH deoR-type" evidence="4">
    <location>
        <begin position="7"/>
        <end position="62"/>
    </location>
</feature>
<evidence type="ECO:0000259" key="4">
    <source>
        <dbReference type="PROSITE" id="PS51000"/>
    </source>
</evidence>
<keyword evidence="3" id="KW-0804">Transcription</keyword>
<dbReference type="Gene3D" id="1.10.10.10">
    <property type="entry name" value="Winged helix-like DNA-binding domain superfamily/Winged helix DNA-binding domain"/>
    <property type="match status" value="1"/>
</dbReference>
<dbReference type="InterPro" id="IPR011991">
    <property type="entry name" value="ArsR-like_HTH"/>
</dbReference>
<dbReference type="PANTHER" id="PTHR30363:SF44">
    <property type="entry name" value="AGA OPERON TRANSCRIPTIONAL REPRESSOR-RELATED"/>
    <property type="match status" value="1"/>
</dbReference>
<reference evidence="5 6" key="1">
    <citation type="submission" date="2020-02" db="EMBL/GenBank/DDBJ databases">
        <authorList>
            <person name="Zheng R.K."/>
            <person name="Sun C.M."/>
        </authorList>
    </citation>
    <scope>NUCLEOTIDE SEQUENCE [LARGE SCALE GENOMIC DNA]</scope>
    <source>
        <strain evidence="6">rifampicinis</strain>
    </source>
</reference>
<dbReference type="InterPro" id="IPR036388">
    <property type="entry name" value="WH-like_DNA-bd_sf"/>
</dbReference>
<proteinExistence type="predicted"/>
<dbReference type="AlphaFoldDB" id="A0A7S8IF13"/>
<evidence type="ECO:0000256" key="3">
    <source>
        <dbReference type="ARBA" id="ARBA00023163"/>
    </source>
</evidence>
<dbReference type="PRINTS" id="PR00037">
    <property type="entry name" value="HTHLACR"/>
</dbReference>
<gene>
    <name evidence="5" type="ORF">G4Y79_07665</name>
</gene>
<dbReference type="Pfam" id="PF08220">
    <property type="entry name" value="HTH_DeoR"/>
    <property type="match status" value="1"/>
</dbReference>
<protein>
    <submittedName>
        <fullName evidence="5">DeoR/GlpR transcriptional regulator</fullName>
    </submittedName>
</protein>
<evidence type="ECO:0000313" key="5">
    <source>
        <dbReference type="EMBL" id="QPC84240.1"/>
    </source>
</evidence>